<dbReference type="InterPro" id="IPR012678">
    <property type="entry name" value="Ribosomal_uL23/eL15/eS24_sf"/>
</dbReference>
<proteinExistence type="inferred from homology"/>
<dbReference type="SUPFAM" id="SSF54189">
    <property type="entry name" value="Ribosomal proteins S24e, L23 and L15e"/>
    <property type="match status" value="1"/>
</dbReference>
<feature type="compositionally biased region" description="Basic residues" evidence="4">
    <location>
        <begin position="1"/>
        <end position="11"/>
    </location>
</feature>
<evidence type="ECO:0000256" key="4">
    <source>
        <dbReference type="SAM" id="MobiDB-lite"/>
    </source>
</evidence>
<reference evidence="5" key="1">
    <citation type="journal article" date="2021" name="Evol. Appl.">
        <title>The genome of the Pyrenean desman and the effects of bottlenecks and inbreeding on the genomic landscape of an endangered species.</title>
        <authorList>
            <person name="Escoda L."/>
            <person name="Castresana J."/>
        </authorList>
    </citation>
    <scope>NUCLEOTIDE SEQUENCE</scope>
    <source>
        <strain evidence="5">IBE-C5619</strain>
    </source>
</reference>
<evidence type="ECO:0000256" key="1">
    <source>
        <dbReference type="ARBA" id="ARBA00006700"/>
    </source>
</evidence>
<evidence type="ECO:0000313" key="6">
    <source>
        <dbReference type="Proteomes" id="UP000700334"/>
    </source>
</evidence>
<evidence type="ECO:0000256" key="3">
    <source>
        <dbReference type="ARBA" id="ARBA00023274"/>
    </source>
</evidence>
<keyword evidence="3" id="KW-0687">Ribonucleoprotein</keyword>
<dbReference type="GO" id="GO:0003735">
    <property type="term" value="F:structural constituent of ribosome"/>
    <property type="evidence" value="ECO:0007669"/>
    <property type="project" value="InterPro"/>
</dbReference>
<comment type="similarity">
    <text evidence="1">Belongs to the universal ribosomal protein uL23 family.</text>
</comment>
<evidence type="ECO:0000256" key="2">
    <source>
        <dbReference type="ARBA" id="ARBA00022980"/>
    </source>
</evidence>
<gene>
    <name evidence="5" type="ORF">J0S82_015391</name>
</gene>
<evidence type="ECO:0000313" key="5">
    <source>
        <dbReference type="EMBL" id="KAG8516177.1"/>
    </source>
</evidence>
<dbReference type="InterPro" id="IPR012677">
    <property type="entry name" value="Nucleotide-bd_a/b_plait_sf"/>
</dbReference>
<dbReference type="PANTHER" id="PTHR11620">
    <property type="entry name" value="60S RIBOSOMAL PROTEIN L23A"/>
    <property type="match status" value="1"/>
</dbReference>
<dbReference type="Pfam" id="PF00276">
    <property type="entry name" value="Ribosomal_L23"/>
    <property type="match status" value="1"/>
</dbReference>
<dbReference type="InterPro" id="IPR013025">
    <property type="entry name" value="Ribosomal_uL23-like"/>
</dbReference>
<dbReference type="GO" id="GO:0006412">
    <property type="term" value="P:translation"/>
    <property type="evidence" value="ECO:0007669"/>
    <property type="project" value="InterPro"/>
</dbReference>
<dbReference type="Gene3D" id="3.30.70.330">
    <property type="match status" value="1"/>
</dbReference>
<dbReference type="Proteomes" id="UP000700334">
    <property type="component" value="Unassembled WGS sequence"/>
</dbReference>
<sequence>MSTDARKRRSTCHSPSRGPRCCDSEGNTDILGPAPQEKQVKSPAIIKFLLTTKSAGKKLQDNNILVFIVDVKANKHQIKQAVKELDDIDGAKVSSLIRPVGDKQAYV</sequence>
<feature type="region of interest" description="Disordered" evidence="4">
    <location>
        <begin position="1"/>
        <end position="36"/>
    </location>
</feature>
<accession>A0A8J6ACA8</accession>
<name>A0A8J6ACA8_GALPY</name>
<dbReference type="EMBL" id="JAGFMF010011684">
    <property type="protein sequence ID" value="KAG8516177.1"/>
    <property type="molecule type" value="Genomic_DNA"/>
</dbReference>
<dbReference type="OrthoDB" id="1267328at2759"/>
<dbReference type="GO" id="GO:0044391">
    <property type="term" value="C:ribosomal subunit"/>
    <property type="evidence" value="ECO:0007669"/>
    <property type="project" value="UniProtKB-ARBA"/>
</dbReference>
<keyword evidence="6" id="KW-1185">Reference proteome</keyword>
<keyword evidence="2 5" id="KW-0689">Ribosomal protein</keyword>
<comment type="caution">
    <text evidence="5">The sequence shown here is derived from an EMBL/GenBank/DDBJ whole genome shotgun (WGS) entry which is preliminary data.</text>
</comment>
<dbReference type="AlphaFoldDB" id="A0A8J6ACA8"/>
<organism evidence="5 6">
    <name type="scientific">Galemys pyrenaicus</name>
    <name type="common">Iberian desman</name>
    <name type="synonym">Pyrenean desman</name>
    <dbReference type="NCBI Taxonomy" id="202257"/>
    <lineage>
        <taxon>Eukaryota</taxon>
        <taxon>Metazoa</taxon>
        <taxon>Chordata</taxon>
        <taxon>Craniata</taxon>
        <taxon>Vertebrata</taxon>
        <taxon>Euteleostomi</taxon>
        <taxon>Mammalia</taxon>
        <taxon>Eutheria</taxon>
        <taxon>Laurasiatheria</taxon>
        <taxon>Eulipotyphla</taxon>
        <taxon>Talpidae</taxon>
        <taxon>Galemys</taxon>
    </lineage>
</organism>
<protein>
    <submittedName>
        <fullName evidence="5">60S ribosomal protein L23a</fullName>
    </submittedName>
</protein>